<protein>
    <submittedName>
        <fullName evidence="1">Tfp pilus assembly protein, ATPase PilM</fullName>
    </submittedName>
</protein>
<reference evidence="2" key="1">
    <citation type="submission" date="2017-04" db="EMBL/GenBank/DDBJ databases">
        <authorList>
            <person name="Varghese N."/>
            <person name="Submissions S."/>
        </authorList>
    </citation>
    <scope>NUCLEOTIDE SEQUENCE [LARGE SCALE GENOMIC DNA]</scope>
    <source>
        <strain evidence="2">USBA 82</strain>
    </source>
</reference>
<dbReference type="Proteomes" id="UP000193355">
    <property type="component" value="Unassembled WGS sequence"/>
</dbReference>
<keyword evidence="2" id="KW-1185">Reference proteome</keyword>
<dbReference type="InterPro" id="IPR043129">
    <property type="entry name" value="ATPase_NBD"/>
</dbReference>
<sequence length="315" mass="34825">MAFWKRKKAKDAMAGLAIMTSGIYYLDLAREGEGLSVKRQEFVGYSRAAVKQNGLVYPMAVLDSVYELSAKIGGFSCPVSIGLPSRDFMIRNVDLPNMDLPMAKDAVQWDFEKHFPYPVTEALYDVSNVDLPSGNDKEDTVHLLVASVKRSKIEPLLDGFKAHGVPMLSMEPNNVAAFRAMVGKGYESEQGYMVLMVYSEGVQFVIGFKESSLFYRAVPFPADLAMGIDELGNRVVSEIQATLNYIKTIFRDLPIGSIILGGDHSVREVLRERISRSMETPVLVVSPWQNWNIAGAPEESGESESVVGLAVRDLL</sequence>
<dbReference type="STRING" id="561720.SAMN06275492_10112"/>
<dbReference type="Gene3D" id="3.30.1490.300">
    <property type="match status" value="1"/>
</dbReference>
<dbReference type="SUPFAM" id="SSF53067">
    <property type="entry name" value="Actin-like ATPase domain"/>
    <property type="match status" value="1"/>
</dbReference>
<evidence type="ECO:0000313" key="1">
    <source>
        <dbReference type="EMBL" id="SMG08121.1"/>
    </source>
</evidence>
<evidence type="ECO:0000313" key="2">
    <source>
        <dbReference type="Proteomes" id="UP000193355"/>
    </source>
</evidence>
<accession>A0A1X7I197</accession>
<dbReference type="RefSeq" id="WP_085543320.1">
    <property type="nucleotide sequence ID" value="NZ_FXBB01000001.1"/>
</dbReference>
<dbReference type="EMBL" id="FXBB01000001">
    <property type="protein sequence ID" value="SMG08121.1"/>
    <property type="molecule type" value="Genomic_DNA"/>
</dbReference>
<dbReference type="AlphaFoldDB" id="A0A1X7I197"/>
<dbReference type="OrthoDB" id="4417at2"/>
<name>A0A1X7I197_9BACT</name>
<organism evidence="1 2">
    <name type="scientific">Dethiosulfovibrio salsuginis</name>
    <dbReference type="NCBI Taxonomy" id="561720"/>
    <lineage>
        <taxon>Bacteria</taxon>
        <taxon>Thermotogati</taxon>
        <taxon>Synergistota</taxon>
        <taxon>Synergistia</taxon>
        <taxon>Synergistales</taxon>
        <taxon>Dethiosulfovibrionaceae</taxon>
        <taxon>Dethiosulfovibrio</taxon>
    </lineage>
</organism>
<gene>
    <name evidence="1" type="ORF">SAMN06275492_10112</name>
</gene>
<proteinExistence type="predicted"/>